<feature type="compositionally biased region" description="Basic and acidic residues" evidence="1">
    <location>
        <begin position="251"/>
        <end position="282"/>
    </location>
</feature>
<feature type="compositionally biased region" description="Basic and acidic residues" evidence="1">
    <location>
        <begin position="598"/>
        <end position="610"/>
    </location>
</feature>
<feature type="region of interest" description="Disordered" evidence="1">
    <location>
        <begin position="525"/>
        <end position="554"/>
    </location>
</feature>
<dbReference type="RefSeq" id="XP_067759944.1">
    <property type="nucleotide sequence ID" value="XM_067903512.1"/>
</dbReference>
<reference evidence="2 3" key="1">
    <citation type="submission" date="2021-02" db="EMBL/GenBank/DDBJ databases">
        <title>Porcisia hertigi Genome sequencing and assembly.</title>
        <authorList>
            <person name="Almutairi H."/>
            <person name="Gatherer D."/>
        </authorList>
    </citation>
    <scope>NUCLEOTIDE SEQUENCE [LARGE SCALE GENOMIC DNA]</scope>
    <source>
        <strain evidence="2 3">C119</strain>
    </source>
</reference>
<feature type="region of interest" description="Disordered" evidence="1">
    <location>
        <begin position="45"/>
        <end position="77"/>
    </location>
</feature>
<protein>
    <submittedName>
        <fullName evidence="2">Uncharacterized protein</fullName>
    </submittedName>
</protein>
<feature type="compositionally biased region" description="Low complexity" evidence="1">
    <location>
        <begin position="183"/>
        <end position="205"/>
    </location>
</feature>
<accession>A0A836LM47</accession>
<sequence>MILRAYVRALTPLGSGSSLTSFSWSDCATGVAALRLLRRGYAARNSSYDAHRQRREEHRQDGEHCRSASPLGSASRTTAGVAAKAVSPSLHARNAFTTFLRSRNQPFVSGDTRSVSQPANDSGGSGFYAAPHPLSWLRSSAYALGSTARDDVTTERKEEEEEAKSPTNEGMSCSTLITPTNGLPWPSLPLSSRLPTGAVSQQQQQRHGLLQGEASKRGVCNLPVLSEWSLSPPKASTGGTGQKSGLRSRGPRSDGDREEVNRSEESPKGRWCAQRDCRRERNGQQPPHFPPRRHDALELARRQTSFYMAHRYRLEYEQACVQAYRILKQVEWSLARWARWRRRRRWQQQQQQQQNGGNDDAGDHLSKEKALRRMKGHRSTKELDSTFSEEDVDAVESRFFEYAGQIQRTLHALTPRHFDAVRDYRLREQARGDSLSAVAAPPSRSRPSEDAAPPRSESPADTLPQLLLLRLLWRLLHIQQLFFSIGRCASLPRTAVDVYVQSSNCQYGVREALRVLGGELARSALSVSAPPHPHSSSDQLGGEDPGGTASRSASSSSSSFLHPFSNKECFQCFYAALCIPSEEAPGVPLYDPSVGDDDDHRHHPTSRHDGTLGQRAGASTSFGSRNIALERFQRNCIATNPETTRMPLEEWCVRWWVDQYAALDPTCPVRTPPLSTGEAMDVIQACMYATRDVQVAPATGAANATQQRHQRHQRLVTPFMYFETPPQGTNNSGRPRHTNSTSALGSGGACAPEEGEASPPLRVLDRRYRPQLSGALCVNRVALRIPYHLGQRFVEVFLKYLLSSASCAPTPEEARGPSARAAESVSAAIGHLSRCSNRDAVRDVAVLCTAILFFEVFSPDTAAFMAHAAPLCREQVELLSGHEISCVLLAYASLQRWERAGGSQSGSTSTRARDSNTHTESGAGSSRCDPLHDPMVAVQSASTASVSAAAAAAHNSRACDKAWHKDAPEAAATLDYSPPTPSQQQPGYQRTDEHSSSGPSGATESSSSSSNERTSKDPQSPSQESWHLFYVTLASRAGQLSDTLSEDDVTRVLRAMELTRIEHEDLRRALESSLRMRNMGRRVLFET</sequence>
<gene>
    <name evidence="2" type="ORF">JKF63_07576</name>
</gene>
<keyword evidence="3" id="KW-1185">Reference proteome</keyword>
<feature type="region of interest" description="Disordered" evidence="1">
    <location>
        <begin position="726"/>
        <end position="757"/>
    </location>
</feature>
<organism evidence="2 3">
    <name type="scientific">Porcisia hertigi</name>
    <dbReference type="NCBI Taxonomy" id="2761500"/>
    <lineage>
        <taxon>Eukaryota</taxon>
        <taxon>Discoba</taxon>
        <taxon>Euglenozoa</taxon>
        <taxon>Kinetoplastea</taxon>
        <taxon>Metakinetoplastina</taxon>
        <taxon>Trypanosomatida</taxon>
        <taxon>Trypanosomatidae</taxon>
        <taxon>Leishmaniinae</taxon>
        <taxon>Porcisia</taxon>
    </lineage>
</organism>
<evidence type="ECO:0000256" key="1">
    <source>
        <dbReference type="SAM" id="MobiDB-lite"/>
    </source>
</evidence>
<feature type="region of interest" description="Disordered" evidence="1">
    <location>
        <begin position="228"/>
        <end position="295"/>
    </location>
</feature>
<dbReference type="Proteomes" id="UP000674318">
    <property type="component" value="Chromosome 2"/>
</dbReference>
<feature type="compositionally biased region" description="Low complexity" evidence="1">
    <location>
        <begin position="525"/>
        <end position="537"/>
    </location>
</feature>
<comment type="caution">
    <text evidence="2">The sequence shown here is derived from an EMBL/GenBank/DDBJ whole genome shotgun (WGS) entry which is preliminary data.</text>
</comment>
<feature type="region of interest" description="Disordered" evidence="1">
    <location>
        <begin position="900"/>
        <end position="932"/>
    </location>
</feature>
<feature type="compositionally biased region" description="Low complexity" evidence="1">
    <location>
        <begin position="996"/>
        <end position="1012"/>
    </location>
</feature>
<feature type="region of interest" description="Disordered" evidence="1">
    <location>
        <begin position="972"/>
        <end position="1023"/>
    </location>
</feature>
<evidence type="ECO:0000313" key="3">
    <source>
        <dbReference type="Proteomes" id="UP000674318"/>
    </source>
</evidence>
<dbReference type="GeneID" id="94293589"/>
<evidence type="ECO:0000313" key="2">
    <source>
        <dbReference type="EMBL" id="KAG5512111.1"/>
    </source>
</evidence>
<dbReference type="KEGG" id="phet:94293589"/>
<proteinExistence type="predicted"/>
<feature type="compositionally biased region" description="Basic and acidic residues" evidence="1">
    <location>
        <begin position="49"/>
        <end position="66"/>
    </location>
</feature>
<dbReference type="OrthoDB" id="273887at2759"/>
<dbReference type="AlphaFoldDB" id="A0A836LM47"/>
<feature type="compositionally biased region" description="Basic and acidic residues" evidence="1">
    <location>
        <begin position="148"/>
        <end position="157"/>
    </location>
</feature>
<feature type="region of interest" description="Disordered" evidence="1">
    <location>
        <begin position="432"/>
        <end position="460"/>
    </location>
</feature>
<dbReference type="EMBL" id="JAFJZO010000002">
    <property type="protein sequence ID" value="KAG5512111.1"/>
    <property type="molecule type" value="Genomic_DNA"/>
</dbReference>
<feature type="region of interest" description="Disordered" evidence="1">
    <location>
        <begin position="589"/>
        <end position="619"/>
    </location>
</feature>
<feature type="compositionally biased region" description="Polar residues" evidence="1">
    <location>
        <begin position="165"/>
        <end position="181"/>
    </location>
</feature>
<feature type="region of interest" description="Disordered" evidence="1">
    <location>
        <begin position="147"/>
        <end position="214"/>
    </location>
</feature>
<feature type="compositionally biased region" description="Polar residues" evidence="1">
    <location>
        <begin position="726"/>
        <end position="744"/>
    </location>
</feature>
<name>A0A836LM47_9TRYP</name>